<sequence length="183" mass="20831">MFRKSFPKASCIIDCTEVFIYRPSRLVTRAQTWLIYKKHNTLKVLVAVTPTGSISFLSRAWGWKISDKDIVQLSGILDKLMHGDQILADRRFVNEEDFAVRGATLVIPSFTKGRKQLPAKDLEESPCLAYVRIEVERCIGLLKSKYQILKDPLPIILVKRSDDIDFATADRIICVCASLTNRK</sequence>
<evidence type="ECO:0000313" key="4">
    <source>
        <dbReference type="Proteomes" id="UP000694844"/>
    </source>
</evidence>
<dbReference type="RefSeq" id="XP_022322769.1">
    <property type="nucleotide sequence ID" value="XM_022467061.1"/>
</dbReference>
<dbReference type="Pfam" id="PF13359">
    <property type="entry name" value="DDE_Tnp_4"/>
    <property type="match status" value="1"/>
</dbReference>
<keyword evidence="2" id="KW-0479">Metal-binding</keyword>
<proteinExistence type="predicted"/>
<dbReference type="InterPro" id="IPR027806">
    <property type="entry name" value="HARBI1_dom"/>
</dbReference>
<dbReference type="GO" id="GO:0046872">
    <property type="term" value="F:metal ion binding"/>
    <property type="evidence" value="ECO:0007669"/>
    <property type="project" value="UniProtKB-KW"/>
</dbReference>
<organism evidence="4 5">
    <name type="scientific">Crassostrea virginica</name>
    <name type="common">Eastern oyster</name>
    <dbReference type="NCBI Taxonomy" id="6565"/>
    <lineage>
        <taxon>Eukaryota</taxon>
        <taxon>Metazoa</taxon>
        <taxon>Spiralia</taxon>
        <taxon>Lophotrochozoa</taxon>
        <taxon>Mollusca</taxon>
        <taxon>Bivalvia</taxon>
        <taxon>Autobranchia</taxon>
        <taxon>Pteriomorphia</taxon>
        <taxon>Ostreida</taxon>
        <taxon>Ostreoidea</taxon>
        <taxon>Ostreidae</taxon>
        <taxon>Crassostrea</taxon>
    </lineage>
</organism>
<evidence type="ECO:0000256" key="1">
    <source>
        <dbReference type="ARBA" id="ARBA00001968"/>
    </source>
</evidence>
<protein>
    <submittedName>
        <fullName evidence="5">Uncharacterized protein LOC111124201</fullName>
    </submittedName>
</protein>
<dbReference type="OrthoDB" id="7331812at2759"/>
<evidence type="ECO:0000313" key="5">
    <source>
        <dbReference type="RefSeq" id="XP_022322769.1"/>
    </source>
</evidence>
<name>A0A8B8D5G5_CRAVI</name>
<dbReference type="PANTHER" id="PTHR23080">
    <property type="entry name" value="THAP DOMAIN PROTEIN"/>
    <property type="match status" value="1"/>
</dbReference>
<keyword evidence="4" id="KW-1185">Reference proteome</keyword>
<dbReference type="KEGG" id="cvn:111124201"/>
<gene>
    <name evidence="5" type="primary">LOC111124201</name>
</gene>
<evidence type="ECO:0000256" key="2">
    <source>
        <dbReference type="ARBA" id="ARBA00022723"/>
    </source>
</evidence>
<evidence type="ECO:0000259" key="3">
    <source>
        <dbReference type="Pfam" id="PF13359"/>
    </source>
</evidence>
<reference evidence="5" key="1">
    <citation type="submission" date="2025-08" db="UniProtKB">
        <authorList>
            <consortium name="RefSeq"/>
        </authorList>
    </citation>
    <scope>IDENTIFICATION</scope>
    <source>
        <tissue evidence="5">Whole sample</tissue>
    </source>
</reference>
<accession>A0A8B8D5G5</accession>
<dbReference type="AlphaFoldDB" id="A0A8B8D5G5"/>
<dbReference type="Proteomes" id="UP000694844">
    <property type="component" value="Chromosome 3"/>
</dbReference>
<dbReference type="GeneID" id="111124201"/>
<comment type="cofactor">
    <cofactor evidence="1">
        <name>a divalent metal cation</name>
        <dbReference type="ChEBI" id="CHEBI:60240"/>
    </cofactor>
</comment>
<feature type="domain" description="DDE Tnp4" evidence="3">
    <location>
        <begin position="13"/>
        <end position="181"/>
    </location>
</feature>